<keyword evidence="5" id="KW-1185">Reference proteome</keyword>
<dbReference type="Gene3D" id="3.20.20.10">
    <property type="entry name" value="Alanine racemase"/>
    <property type="match status" value="1"/>
</dbReference>
<sequence>MSWYQLTNPGEVISPSLLFYKGRIESNIRSMVNIAGSSGQRSAERLVPHVKTHKCPEIVAMQLSAGISKFKCATIAEAEMVATAGAPWVLIAYQLVGPNIDRLFALRNMFPDTTFASLVDNEQTATLLSEASRERGLRSAVFLDVNNGMNRTGHATDESLLSLYRFVSGLDGLSFGGVHIYDGHIRNPEFSERKAAADEAYEQALPLLDRIETECGYEPMIIVGGSPSFTVHALRPEVYLSPGTNVLWDWGYGDRFDGQPFEHAALILTRVVSKPTPGILTIDLGHKAIAAENPIENRLRLLNLPDYTLLSQSEEHGVLQVSNDVWESVQIGDVFYALPYHICPTVALHDFATVIEDGNVTDEWKITARSRRITI</sequence>
<comment type="similarity">
    <text evidence="1">Belongs to the DSD1 family.</text>
</comment>
<dbReference type="PANTHER" id="PTHR28004">
    <property type="entry name" value="ZGC:162816-RELATED"/>
    <property type="match status" value="1"/>
</dbReference>
<dbReference type="Pfam" id="PF01168">
    <property type="entry name" value="Ala_racemase_N"/>
    <property type="match status" value="1"/>
</dbReference>
<dbReference type="InterPro" id="IPR042208">
    <property type="entry name" value="D-ser_dehydrat-like_sf"/>
</dbReference>
<protein>
    <submittedName>
        <fullName evidence="4">Threonine aldolase</fullName>
    </submittedName>
</protein>
<dbReference type="CDD" id="cd06821">
    <property type="entry name" value="PLPDE_III_D-TA"/>
    <property type="match status" value="1"/>
</dbReference>
<dbReference type="Proteomes" id="UP000600214">
    <property type="component" value="Unassembled WGS sequence"/>
</dbReference>
<dbReference type="InterPro" id="IPR026956">
    <property type="entry name" value="D-ser_dehydrat-like_dom"/>
</dbReference>
<name>A0ABQ1YJU4_9BACT</name>
<evidence type="ECO:0000256" key="2">
    <source>
        <dbReference type="ARBA" id="ARBA00023239"/>
    </source>
</evidence>
<dbReference type="PANTHER" id="PTHR28004:SF2">
    <property type="entry name" value="D-SERINE DEHYDRATASE"/>
    <property type="match status" value="1"/>
</dbReference>
<evidence type="ECO:0000313" key="5">
    <source>
        <dbReference type="Proteomes" id="UP000600214"/>
    </source>
</evidence>
<keyword evidence="2" id="KW-0456">Lyase</keyword>
<dbReference type="RefSeq" id="WP_188929828.1">
    <property type="nucleotide sequence ID" value="NZ_BMIA01000001.1"/>
</dbReference>
<dbReference type="Gene3D" id="2.40.37.20">
    <property type="entry name" value="D-serine dehydratase-like domain"/>
    <property type="match status" value="1"/>
</dbReference>
<gene>
    <name evidence="4" type="ORF">GCM10007423_13020</name>
</gene>
<accession>A0ABQ1YJU4</accession>
<evidence type="ECO:0000256" key="1">
    <source>
        <dbReference type="ARBA" id="ARBA00005323"/>
    </source>
</evidence>
<evidence type="ECO:0000313" key="4">
    <source>
        <dbReference type="EMBL" id="GGH27337.1"/>
    </source>
</evidence>
<dbReference type="InterPro" id="IPR051466">
    <property type="entry name" value="D-amino_acid_metab_enzyme"/>
</dbReference>
<dbReference type="SMART" id="SM01119">
    <property type="entry name" value="D-ser_dehydrat"/>
    <property type="match status" value="1"/>
</dbReference>
<comment type="caution">
    <text evidence="4">The sequence shown here is derived from an EMBL/GenBank/DDBJ whole genome shotgun (WGS) entry which is preliminary data.</text>
</comment>
<feature type="domain" description="D-serine dehydratase-like" evidence="3">
    <location>
        <begin position="264"/>
        <end position="356"/>
    </location>
</feature>
<dbReference type="InterPro" id="IPR001608">
    <property type="entry name" value="Ala_racemase_N"/>
</dbReference>
<dbReference type="InterPro" id="IPR029066">
    <property type="entry name" value="PLP-binding_barrel"/>
</dbReference>
<reference evidence="5" key="1">
    <citation type="journal article" date="2019" name="Int. J. Syst. Evol. Microbiol.">
        <title>The Global Catalogue of Microorganisms (GCM) 10K type strain sequencing project: providing services to taxonomists for standard genome sequencing and annotation.</title>
        <authorList>
            <consortium name="The Broad Institute Genomics Platform"/>
            <consortium name="The Broad Institute Genome Sequencing Center for Infectious Disease"/>
            <person name="Wu L."/>
            <person name="Ma J."/>
        </authorList>
    </citation>
    <scope>NUCLEOTIDE SEQUENCE [LARGE SCALE GENOMIC DNA]</scope>
    <source>
        <strain evidence="5">CGMCC 1.15288</strain>
    </source>
</reference>
<organism evidence="4 5">
    <name type="scientific">Dyadobacter endophyticus</name>
    <dbReference type="NCBI Taxonomy" id="1749036"/>
    <lineage>
        <taxon>Bacteria</taxon>
        <taxon>Pseudomonadati</taxon>
        <taxon>Bacteroidota</taxon>
        <taxon>Cytophagia</taxon>
        <taxon>Cytophagales</taxon>
        <taxon>Spirosomataceae</taxon>
        <taxon>Dyadobacter</taxon>
    </lineage>
</organism>
<dbReference type="SUPFAM" id="SSF51419">
    <property type="entry name" value="PLP-binding barrel"/>
    <property type="match status" value="1"/>
</dbReference>
<dbReference type="EMBL" id="BMIA01000001">
    <property type="protein sequence ID" value="GGH27337.1"/>
    <property type="molecule type" value="Genomic_DNA"/>
</dbReference>
<proteinExistence type="inferred from homology"/>
<evidence type="ECO:0000259" key="3">
    <source>
        <dbReference type="SMART" id="SM01119"/>
    </source>
</evidence>
<dbReference type="Pfam" id="PF14031">
    <property type="entry name" value="D-ser_dehydrat"/>
    <property type="match status" value="1"/>
</dbReference>